<keyword evidence="4" id="KW-1185">Reference proteome</keyword>
<accession>A0A1R0GTB5</accession>
<evidence type="ECO:0000256" key="1">
    <source>
        <dbReference type="SAM" id="MobiDB-lite"/>
    </source>
</evidence>
<sequence length="276" mass="29586">MLFEKKLLSLVAVMLPVVIAQSNSCEKIVEEVPSMSHSSSPGAKSYDTETPIAVPCSGVGSNFSLNASFTVTSDADFFIAFADPGGVYSTNGLVEAQIGLASGRNSIRRGRISVSKRSDYVIKRQSSAVITLNYQNGVLQIYKNGNIIITYSITNFNITQLYFASSGSLASISEGEVICIPNPTLCPTISETSSSTEETYTDETPTDETSTDETSTNETSTDETSTDETSTDETSTEETSTEETSTEETSTEETSTEETSTEETSTEETSTEETST</sequence>
<evidence type="ECO:0000256" key="2">
    <source>
        <dbReference type="SAM" id="SignalP"/>
    </source>
</evidence>
<evidence type="ECO:0000313" key="3">
    <source>
        <dbReference type="EMBL" id="OLY80142.1"/>
    </source>
</evidence>
<dbReference type="STRING" id="133383.A0A1R0GTB5"/>
<evidence type="ECO:0000313" key="4">
    <source>
        <dbReference type="Proteomes" id="UP000187455"/>
    </source>
</evidence>
<dbReference type="EMBL" id="LSSL01003728">
    <property type="protein sequence ID" value="OLY80142.1"/>
    <property type="molecule type" value="Genomic_DNA"/>
</dbReference>
<protein>
    <submittedName>
        <fullName evidence="3">Duffy receptor beta form</fullName>
    </submittedName>
</protein>
<feature type="signal peptide" evidence="2">
    <location>
        <begin position="1"/>
        <end position="20"/>
    </location>
</feature>
<organism evidence="3 4">
    <name type="scientific">Smittium mucronatum</name>
    <dbReference type="NCBI Taxonomy" id="133383"/>
    <lineage>
        <taxon>Eukaryota</taxon>
        <taxon>Fungi</taxon>
        <taxon>Fungi incertae sedis</taxon>
        <taxon>Zoopagomycota</taxon>
        <taxon>Kickxellomycotina</taxon>
        <taxon>Harpellomycetes</taxon>
        <taxon>Harpellales</taxon>
        <taxon>Legeriomycetaceae</taxon>
        <taxon>Smittium</taxon>
    </lineage>
</organism>
<feature type="region of interest" description="Disordered" evidence="1">
    <location>
        <begin position="186"/>
        <end position="276"/>
    </location>
</feature>
<dbReference type="AlphaFoldDB" id="A0A1R0GTB5"/>
<feature type="chain" id="PRO_5012593381" evidence="2">
    <location>
        <begin position="21"/>
        <end position="276"/>
    </location>
</feature>
<gene>
    <name evidence="3" type="ORF">AYI68_g5766</name>
</gene>
<keyword evidence="3" id="KW-0675">Receptor</keyword>
<feature type="non-terminal residue" evidence="3">
    <location>
        <position position="276"/>
    </location>
</feature>
<feature type="compositionally biased region" description="Acidic residues" evidence="1">
    <location>
        <begin position="199"/>
        <end position="211"/>
    </location>
</feature>
<dbReference type="OrthoDB" id="5643308at2759"/>
<comment type="caution">
    <text evidence="3">The sequence shown here is derived from an EMBL/GenBank/DDBJ whole genome shotgun (WGS) entry which is preliminary data.</text>
</comment>
<dbReference type="Proteomes" id="UP000187455">
    <property type="component" value="Unassembled WGS sequence"/>
</dbReference>
<name>A0A1R0GTB5_9FUNG</name>
<feature type="compositionally biased region" description="Acidic residues" evidence="1">
    <location>
        <begin position="220"/>
        <end position="276"/>
    </location>
</feature>
<reference evidence="3 4" key="1">
    <citation type="journal article" date="2016" name="Mol. Biol. Evol.">
        <title>Genome-Wide Survey of Gut Fungi (Harpellales) Reveals the First Horizontally Transferred Ubiquitin Gene from a Mosquito Host.</title>
        <authorList>
            <person name="Wang Y."/>
            <person name="White M.M."/>
            <person name="Kvist S."/>
            <person name="Moncalvo J.M."/>
        </authorList>
    </citation>
    <scope>NUCLEOTIDE SEQUENCE [LARGE SCALE GENOMIC DNA]</scope>
    <source>
        <strain evidence="3 4">ALG-7-W6</strain>
    </source>
</reference>
<proteinExistence type="predicted"/>
<keyword evidence="2" id="KW-0732">Signal</keyword>